<dbReference type="SUPFAM" id="SSF53448">
    <property type="entry name" value="Nucleotide-diphospho-sugar transferases"/>
    <property type="match status" value="1"/>
</dbReference>
<dbReference type="EMBL" id="HE613800">
    <property type="protein sequence ID" value="CCE69454.1"/>
    <property type="molecule type" value="Genomic_DNA"/>
</dbReference>
<organism evidence="3 4">
    <name type="scientific">Pyrococcus abyssi (strain GE5 / Orsay)</name>
    <dbReference type="NCBI Taxonomy" id="272844"/>
    <lineage>
        <taxon>Archaea</taxon>
        <taxon>Methanobacteriati</taxon>
        <taxon>Methanobacteriota</taxon>
        <taxon>Thermococci</taxon>
        <taxon>Thermococcales</taxon>
        <taxon>Thermococcaceae</taxon>
        <taxon>Pyrococcus</taxon>
    </lineage>
</organism>
<comment type="miscellaneous">
    <text evidence="3">The sequence shown here is derived from an EMBL/GenBank/DDBJ third party annotation (TPA) entry.</text>
</comment>
<dbReference type="InterPro" id="IPR025877">
    <property type="entry name" value="MobA-like_NTP_Trfase"/>
</dbReference>
<dbReference type="GO" id="GO:0016779">
    <property type="term" value="F:nucleotidyltransferase activity"/>
    <property type="evidence" value="ECO:0007669"/>
    <property type="project" value="UniProtKB-ARBA"/>
</dbReference>
<accession>G8ZFR3</accession>
<evidence type="ECO:0000256" key="1">
    <source>
        <dbReference type="SAM" id="Phobius"/>
    </source>
</evidence>
<feature type="domain" description="MobA-like NTP transferase" evidence="2">
    <location>
        <begin position="102"/>
        <end position="235"/>
    </location>
</feature>
<proteinExistence type="predicted"/>
<evidence type="ECO:0000313" key="4">
    <source>
        <dbReference type="Proteomes" id="UP000009139"/>
    </source>
</evidence>
<name>G8ZFR3_PYRAB</name>
<keyword evidence="1" id="KW-1133">Transmembrane helix</keyword>
<dbReference type="AlphaFoldDB" id="G8ZFR3"/>
<sequence length="287" mass="32552">MTLKSLNLDDVTASIIASVTSSPSMVIHLVTTPITSSEPFMTTPTSITLSPLALNLNVPSSKPITLISFLTFLIITTSLNMGKLILRCMLGVIFAVKLKRSDNYLIPIDDEPMLKIVERRLRLAKRIEDVITLVRKGYEKKYSLHVSNVKPVKGKNIIDALLEGIPYGGELFLVKGNMPLVMPFLVNYMSTLFLEDEVDALIPRWRDGRIEIFHAIYNARALRNALEAMKAENERDIKRLPEYLDVEYMNIDELVGRNKKVIWSFFEVRTSEDLRTILNARDNLGKI</sequence>
<feature type="transmembrane region" description="Helical" evidence="1">
    <location>
        <begin position="66"/>
        <end position="96"/>
    </location>
</feature>
<evidence type="ECO:0000259" key="2">
    <source>
        <dbReference type="Pfam" id="PF12804"/>
    </source>
</evidence>
<keyword evidence="1" id="KW-0472">Membrane</keyword>
<dbReference type="Proteomes" id="UP000009139">
    <property type="component" value="Chromosome"/>
</dbReference>
<dbReference type="Gene3D" id="3.90.550.10">
    <property type="entry name" value="Spore Coat Polysaccharide Biosynthesis Protein SpsA, Chain A"/>
    <property type="match status" value="1"/>
</dbReference>
<reference evidence="3 4" key="1">
    <citation type="journal article" date="2012" name="Curr. Microbiol.">
        <title>Re-annotation of two hyperthermophilic archaea Pyrococcus abyssi GE5 and Pyrococcus furiosus DSM 3638.</title>
        <authorList>
            <person name="Gao J."/>
            <person name="Wang J."/>
        </authorList>
    </citation>
    <scope>GENOME REANNOTATION</scope>
    <source>
        <strain evidence="4">GE5 / Orsay</strain>
    </source>
</reference>
<dbReference type="Pfam" id="PF12804">
    <property type="entry name" value="NTP_transf_3"/>
    <property type="match status" value="1"/>
</dbReference>
<gene>
    <name evidence="3" type="ordered locus">PAB0041</name>
</gene>
<dbReference type="InterPro" id="IPR029044">
    <property type="entry name" value="Nucleotide-diphossugar_trans"/>
</dbReference>
<keyword evidence="1" id="KW-0812">Transmembrane</keyword>
<protein>
    <submittedName>
        <fullName evidence="3">Molybdopterin-guanine dinucleotide biosynthesis protein A</fullName>
    </submittedName>
</protein>
<evidence type="ECO:0000313" key="3">
    <source>
        <dbReference type="EMBL" id="CCE69454.1"/>
    </source>
</evidence>